<proteinExistence type="predicted"/>
<dbReference type="EMBL" id="JAVXZY010000003">
    <property type="protein sequence ID" value="MDT8999567.1"/>
    <property type="molecule type" value="Genomic_DNA"/>
</dbReference>
<evidence type="ECO:0000256" key="1">
    <source>
        <dbReference type="ARBA" id="ARBA00023015"/>
    </source>
</evidence>
<dbReference type="PANTHER" id="PTHR43130:SF3">
    <property type="entry name" value="HTH-TYPE TRANSCRIPTIONAL REGULATOR RV1931C"/>
    <property type="match status" value="1"/>
</dbReference>
<protein>
    <submittedName>
        <fullName evidence="4">DJ-1/PfpI family protein</fullName>
    </submittedName>
</protein>
<dbReference type="InterPro" id="IPR002818">
    <property type="entry name" value="DJ-1/PfpI"/>
</dbReference>
<dbReference type="SUPFAM" id="SSF52317">
    <property type="entry name" value="Class I glutamine amidotransferase-like"/>
    <property type="match status" value="1"/>
</dbReference>
<sequence>MPAEHRIALLIFPGFHLLDAAGPLSVFDEAGAYQLRVVAEQAGLVRSSAGVAWQAQALPRTDSFDTLMVVGGRGVDAACQRPALLRLLQRAVAAHKRLASVCSGSLLLAAAGLLNGRRASTHWSRVEQFRRQHPQVQLEANSLHVQDGQIWSSAGVSAGIDLALAMLSRDRDAELARRVAQELVVYYQRPGGQSQFSTLAALQGERFAALLERMRRSLREPLSVEQLADWACMSPRHFSRAFSAETGTTPAKAVERLRVEAARAALASGRVHSLQELARDCGFGDSERLRRAMRRVLGVAPAQLRLLGEAAAE</sequence>
<dbReference type="Pfam" id="PF12833">
    <property type="entry name" value="HTH_18"/>
    <property type="match status" value="1"/>
</dbReference>
<dbReference type="InterPro" id="IPR018060">
    <property type="entry name" value="HTH_AraC"/>
</dbReference>
<comment type="caution">
    <text evidence="4">The sequence shown here is derived from an EMBL/GenBank/DDBJ whole genome shotgun (WGS) entry which is preliminary data.</text>
</comment>
<dbReference type="SMART" id="SM00342">
    <property type="entry name" value="HTH_ARAC"/>
    <property type="match status" value="1"/>
</dbReference>
<dbReference type="RefSeq" id="WP_315650127.1">
    <property type="nucleotide sequence ID" value="NZ_JAVXZY010000003.1"/>
</dbReference>
<keyword evidence="2" id="KW-0804">Transcription</keyword>
<reference evidence="4" key="1">
    <citation type="submission" date="2023-09" db="EMBL/GenBank/DDBJ databases">
        <title>Paucibacter sp. APW11 Genome sequencing and assembly.</title>
        <authorList>
            <person name="Kim I."/>
        </authorList>
    </citation>
    <scope>NUCLEOTIDE SEQUENCE</scope>
    <source>
        <strain evidence="4">APW11</strain>
    </source>
</reference>
<evidence type="ECO:0000256" key="2">
    <source>
        <dbReference type="ARBA" id="ARBA00023163"/>
    </source>
</evidence>
<gene>
    <name evidence="4" type="ORF">RQP53_09850</name>
</gene>
<dbReference type="Gene3D" id="1.10.10.60">
    <property type="entry name" value="Homeodomain-like"/>
    <property type="match status" value="1"/>
</dbReference>
<feature type="domain" description="HTH araC/xylS-type" evidence="3">
    <location>
        <begin position="208"/>
        <end position="307"/>
    </location>
</feature>
<dbReference type="PANTHER" id="PTHR43130">
    <property type="entry name" value="ARAC-FAMILY TRANSCRIPTIONAL REGULATOR"/>
    <property type="match status" value="1"/>
</dbReference>
<dbReference type="InterPro" id="IPR009057">
    <property type="entry name" value="Homeodomain-like_sf"/>
</dbReference>
<evidence type="ECO:0000313" key="5">
    <source>
        <dbReference type="Proteomes" id="UP001246372"/>
    </source>
</evidence>
<dbReference type="Proteomes" id="UP001246372">
    <property type="component" value="Unassembled WGS sequence"/>
</dbReference>
<accession>A0ABU3PAF9</accession>
<dbReference type="InterPro" id="IPR052158">
    <property type="entry name" value="INH-QAR"/>
</dbReference>
<keyword evidence="5" id="KW-1185">Reference proteome</keyword>
<evidence type="ECO:0000313" key="4">
    <source>
        <dbReference type="EMBL" id="MDT8999567.1"/>
    </source>
</evidence>
<keyword evidence="1" id="KW-0805">Transcription regulation</keyword>
<dbReference type="InterPro" id="IPR029062">
    <property type="entry name" value="Class_I_gatase-like"/>
</dbReference>
<dbReference type="PROSITE" id="PS01124">
    <property type="entry name" value="HTH_ARAC_FAMILY_2"/>
    <property type="match status" value="1"/>
</dbReference>
<evidence type="ECO:0000259" key="3">
    <source>
        <dbReference type="PROSITE" id="PS01124"/>
    </source>
</evidence>
<dbReference type="Gene3D" id="3.40.50.880">
    <property type="match status" value="1"/>
</dbReference>
<name>A0ABU3PAF9_9BURK</name>
<dbReference type="CDD" id="cd03137">
    <property type="entry name" value="GATase1_AraC_1"/>
    <property type="match status" value="1"/>
</dbReference>
<dbReference type="Pfam" id="PF01965">
    <property type="entry name" value="DJ-1_PfpI"/>
    <property type="match status" value="1"/>
</dbReference>
<dbReference type="SUPFAM" id="SSF46689">
    <property type="entry name" value="Homeodomain-like"/>
    <property type="match status" value="1"/>
</dbReference>
<organism evidence="4 5">
    <name type="scientific">Roseateles aquae</name>
    <dbReference type="NCBI Taxonomy" id="3077235"/>
    <lineage>
        <taxon>Bacteria</taxon>
        <taxon>Pseudomonadati</taxon>
        <taxon>Pseudomonadota</taxon>
        <taxon>Betaproteobacteria</taxon>
        <taxon>Burkholderiales</taxon>
        <taxon>Sphaerotilaceae</taxon>
        <taxon>Roseateles</taxon>
    </lineage>
</organism>